<evidence type="ECO:0000313" key="1">
    <source>
        <dbReference type="EMBL" id="MBB5640701.1"/>
    </source>
</evidence>
<organism evidence="1 2">
    <name type="scientific">Cryobacterium roopkundense</name>
    <dbReference type="NCBI Taxonomy" id="1001240"/>
    <lineage>
        <taxon>Bacteria</taxon>
        <taxon>Bacillati</taxon>
        <taxon>Actinomycetota</taxon>
        <taxon>Actinomycetes</taxon>
        <taxon>Micrococcales</taxon>
        <taxon>Microbacteriaceae</taxon>
        <taxon>Cryobacterium</taxon>
    </lineage>
</organism>
<gene>
    <name evidence="1" type="ORF">BJ997_001249</name>
</gene>
<proteinExistence type="predicted"/>
<accession>A0A7W9E351</accession>
<reference evidence="1 2" key="1">
    <citation type="submission" date="2020-08" db="EMBL/GenBank/DDBJ databases">
        <title>Sequencing the genomes of 1000 actinobacteria strains.</title>
        <authorList>
            <person name="Klenk H.-P."/>
        </authorList>
    </citation>
    <scope>NUCLEOTIDE SEQUENCE [LARGE SCALE GENOMIC DNA]</scope>
    <source>
        <strain evidence="1 2">DSM 21065</strain>
    </source>
</reference>
<protein>
    <submittedName>
        <fullName evidence="1">Uncharacterized protein</fullName>
    </submittedName>
</protein>
<evidence type="ECO:0000313" key="2">
    <source>
        <dbReference type="Proteomes" id="UP000561726"/>
    </source>
</evidence>
<dbReference type="RefSeq" id="WP_183323294.1">
    <property type="nucleotide sequence ID" value="NZ_JACHBQ010000001.1"/>
</dbReference>
<dbReference type="Proteomes" id="UP000561726">
    <property type="component" value="Unassembled WGS sequence"/>
</dbReference>
<dbReference type="EMBL" id="JACHBQ010000001">
    <property type="protein sequence ID" value="MBB5640701.1"/>
    <property type="molecule type" value="Genomic_DNA"/>
</dbReference>
<comment type="caution">
    <text evidence="1">The sequence shown here is derived from an EMBL/GenBank/DDBJ whole genome shotgun (WGS) entry which is preliminary data.</text>
</comment>
<dbReference type="AlphaFoldDB" id="A0A7W9E351"/>
<sequence>MTTPRIPFDIIDTANGTAVRTSDGVFLRLTGSPIPVWQLHALAGGRDVALDAAGQASWQRVHSAVTTRHEHDAAPTWPTPKSRVLIVCTEPALAHLAADLAELGADVRSLDVTGVYDSVDLGSVIEITQALTEFRPALVIWLAGGLPPRALWDNLDTLPFRGVAWLRVHREGSQLWVDPLSLDMTDPSSAQVMKRRLAASGTAEELASWLEARTNVPTAMSDLAGRMVGLRLLDMAQAWAFDAERLRIYRTRAWQFNARSLRASEHTVLAYPEPAPLP</sequence>
<name>A0A7W9E351_9MICO</name>